<dbReference type="GO" id="GO:0003824">
    <property type="term" value="F:catalytic activity"/>
    <property type="evidence" value="ECO:0007669"/>
    <property type="project" value="UniProtKB-ARBA"/>
</dbReference>
<dbReference type="InterPro" id="IPR000700">
    <property type="entry name" value="PAS-assoc_C"/>
</dbReference>
<dbReference type="InterPro" id="IPR013655">
    <property type="entry name" value="PAS_fold_3"/>
</dbReference>
<dbReference type="PROSITE" id="PS50883">
    <property type="entry name" value="EAL"/>
    <property type="match status" value="1"/>
</dbReference>
<dbReference type="InterPro" id="IPR052155">
    <property type="entry name" value="Biofilm_reg_signaling"/>
</dbReference>
<dbReference type="SUPFAM" id="SSF55785">
    <property type="entry name" value="PYP-like sensor domain (PAS domain)"/>
    <property type="match status" value="3"/>
</dbReference>
<dbReference type="PANTHER" id="PTHR44757">
    <property type="entry name" value="DIGUANYLATE CYCLASE DGCP"/>
    <property type="match status" value="1"/>
</dbReference>
<dbReference type="CDD" id="cd01949">
    <property type="entry name" value="GGDEF"/>
    <property type="match status" value="1"/>
</dbReference>
<dbReference type="Gene3D" id="3.30.70.270">
    <property type="match status" value="1"/>
</dbReference>
<evidence type="ECO:0000259" key="4">
    <source>
        <dbReference type="PROSITE" id="PS50887"/>
    </source>
</evidence>
<accession>A0A562Q3N5</accession>
<dbReference type="Pfam" id="PF00990">
    <property type="entry name" value="GGDEF"/>
    <property type="match status" value="1"/>
</dbReference>
<dbReference type="Gene3D" id="3.20.20.450">
    <property type="entry name" value="EAL domain"/>
    <property type="match status" value="1"/>
</dbReference>
<dbReference type="EMBL" id="CP046904">
    <property type="protein sequence ID" value="QGZ41412.1"/>
    <property type="molecule type" value="Genomic_DNA"/>
</dbReference>
<dbReference type="AlphaFoldDB" id="A0A562Q3N5"/>
<dbReference type="SUPFAM" id="SSF55073">
    <property type="entry name" value="Nucleotide cyclase"/>
    <property type="match status" value="1"/>
</dbReference>
<feature type="domain" description="PAS" evidence="1">
    <location>
        <begin position="309"/>
        <end position="381"/>
    </location>
</feature>
<dbReference type="Proteomes" id="UP000437862">
    <property type="component" value="Chromosome"/>
</dbReference>
<dbReference type="PROSITE" id="PS50887">
    <property type="entry name" value="GGDEF"/>
    <property type="match status" value="1"/>
</dbReference>
<protein>
    <submittedName>
        <fullName evidence="5">EAL domain-containing protein</fullName>
    </submittedName>
    <submittedName>
        <fullName evidence="6">PAS domain S-box-containing protein/diguanylate cyclase (GGDEF)-like protein</fullName>
    </submittedName>
</protein>
<dbReference type="InterPro" id="IPR001633">
    <property type="entry name" value="EAL_dom"/>
</dbReference>
<reference evidence="6" key="2">
    <citation type="submission" date="2019-07" db="EMBL/GenBank/DDBJ databases">
        <authorList>
            <person name="Whitman W."/>
            <person name="Huntemann M."/>
            <person name="Clum A."/>
            <person name="Pillay M."/>
            <person name="Palaniappan K."/>
            <person name="Varghese N."/>
            <person name="Mikhailova N."/>
            <person name="Stamatis D."/>
            <person name="Reddy T."/>
            <person name="Daum C."/>
            <person name="Shapiro N."/>
            <person name="Ivanova N."/>
            <person name="Kyrpides N."/>
            <person name="Woyke T."/>
        </authorList>
    </citation>
    <scope>NUCLEOTIDE SEQUENCE</scope>
    <source>
        <strain evidence="6">CGMCC 1.10685</strain>
    </source>
</reference>
<dbReference type="InterPro" id="IPR043128">
    <property type="entry name" value="Rev_trsase/Diguanyl_cyclase"/>
</dbReference>
<dbReference type="EMBL" id="VLKW01000001">
    <property type="protein sequence ID" value="TWI51365.1"/>
    <property type="molecule type" value="Genomic_DNA"/>
</dbReference>
<dbReference type="SMART" id="SM00086">
    <property type="entry name" value="PAC"/>
    <property type="match status" value="1"/>
</dbReference>
<evidence type="ECO:0000313" key="5">
    <source>
        <dbReference type="EMBL" id="QGZ41412.1"/>
    </source>
</evidence>
<dbReference type="PROSITE" id="PS50113">
    <property type="entry name" value="PAC"/>
    <property type="match status" value="1"/>
</dbReference>
<dbReference type="FunFam" id="3.30.70.270:FF:000001">
    <property type="entry name" value="Diguanylate cyclase domain protein"/>
    <property type="match status" value="1"/>
</dbReference>
<dbReference type="InterPro" id="IPR035965">
    <property type="entry name" value="PAS-like_dom_sf"/>
</dbReference>
<dbReference type="Pfam" id="PF08447">
    <property type="entry name" value="PAS_3"/>
    <property type="match status" value="1"/>
</dbReference>
<dbReference type="PANTHER" id="PTHR44757:SF2">
    <property type="entry name" value="BIOFILM ARCHITECTURE MAINTENANCE PROTEIN MBAA"/>
    <property type="match status" value="1"/>
</dbReference>
<evidence type="ECO:0000259" key="3">
    <source>
        <dbReference type="PROSITE" id="PS50883"/>
    </source>
</evidence>
<evidence type="ECO:0000313" key="7">
    <source>
        <dbReference type="Proteomes" id="UP000315112"/>
    </source>
</evidence>
<evidence type="ECO:0000259" key="2">
    <source>
        <dbReference type="PROSITE" id="PS50113"/>
    </source>
</evidence>
<reference evidence="5 8" key="3">
    <citation type="submission" date="2019-12" db="EMBL/GenBank/DDBJ databases">
        <title>Draft Genome Sequences of Six Type Strains of the Genus Massilia.</title>
        <authorList>
            <person name="Miess H."/>
            <person name="Frediansyah A."/>
            <person name="Goeker M."/>
            <person name="Gross H."/>
        </authorList>
    </citation>
    <scope>NUCLEOTIDE SEQUENCE [LARGE SCALE GENOMIC DNA]</scope>
    <source>
        <strain evidence="5 8">DSM 26639</strain>
    </source>
</reference>
<dbReference type="InterPro" id="IPR035919">
    <property type="entry name" value="EAL_sf"/>
</dbReference>
<evidence type="ECO:0000313" key="6">
    <source>
        <dbReference type="EMBL" id="TWI51365.1"/>
    </source>
</evidence>
<name>A0A562Q3N5_9BURK</name>
<proteinExistence type="predicted"/>
<dbReference type="InterPro" id="IPR001610">
    <property type="entry name" value="PAC"/>
</dbReference>
<dbReference type="NCBIfam" id="TIGR00254">
    <property type="entry name" value="GGDEF"/>
    <property type="match status" value="1"/>
</dbReference>
<feature type="domain" description="PAS" evidence="1">
    <location>
        <begin position="8"/>
        <end position="83"/>
    </location>
</feature>
<gene>
    <name evidence="5" type="ORF">GO485_21675</name>
    <name evidence="6" type="ORF">IP92_00349</name>
</gene>
<dbReference type="CDD" id="cd00130">
    <property type="entry name" value="PAS"/>
    <property type="match status" value="2"/>
</dbReference>
<dbReference type="NCBIfam" id="TIGR00229">
    <property type="entry name" value="sensory_box"/>
    <property type="match status" value="1"/>
</dbReference>
<dbReference type="InterPro" id="IPR000014">
    <property type="entry name" value="PAS"/>
</dbReference>
<dbReference type="PROSITE" id="PS50112">
    <property type="entry name" value="PAS"/>
    <property type="match status" value="2"/>
</dbReference>
<dbReference type="SMART" id="SM00091">
    <property type="entry name" value="PAS"/>
    <property type="match status" value="3"/>
</dbReference>
<dbReference type="SMART" id="SM00052">
    <property type="entry name" value="EAL"/>
    <property type="match status" value="1"/>
</dbReference>
<evidence type="ECO:0000313" key="8">
    <source>
        <dbReference type="Proteomes" id="UP000437862"/>
    </source>
</evidence>
<feature type="domain" description="GGDEF" evidence="4">
    <location>
        <begin position="468"/>
        <end position="601"/>
    </location>
</feature>
<dbReference type="CDD" id="cd01948">
    <property type="entry name" value="EAL"/>
    <property type="match status" value="1"/>
</dbReference>
<dbReference type="Pfam" id="PF00563">
    <property type="entry name" value="EAL"/>
    <property type="match status" value="1"/>
</dbReference>
<feature type="domain" description="EAL" evidence="3">
    <location>
        <begin position="610"/>
        <end position="864"/>
    </location>
</feature>
<dbReference type="Gene3D" id="3.30.450.20">
    <property type="entry name" value="PAS domain"/>
    <property type="match status" value="3"/>
</dbReference>
<reference evidence="6 7" key="1">
    <citation type="journal article" date="2015" name="Stand. Genomic Sci.">
        <title>Genomic Encyclopedia of Bacterial and Archaeal Type Strains, Phase III: the genomes of soil and plant-associated and newly described type strains.</title>
        <authorList>
            <person name="Whitman W.B."/>
            <person name="Woyke T."/>
            <person name="Klenk H.P."/>
            <person name="Zhou Y."/>
            <person name="Lilburn T.G."/>
            <person name="Beck B.J."/>
            <person name="De Vos P."/>
            <person name="Vandamme P."/>
            <person name="Eisen J.A."/>
            <person name="Garrity G."/>
            <person name="Hugenholtz P."/>
            <person name="Kyrpides N.C."/>
        </authorList>
    </citation>
    <scope>NUCLEOTIDE SEQUENCE [LARGE SCALE GENOMIC DNA]</scope>
    <source>
        <strain evidence="6 7">CGMCC 1.10685</strain>
    </source>
</reference>
<dbReference type="InterPro" id="IPR013656">
    <property type="entry name" value="PAS_4"/>
</dbReference>
<feature type="domain" description="PAC" evidence="2">
    <location>
        <begin position="383"/>
        <end position="436"/>
    </location>
</feature>
<dbReference type="InterPro" id="IPR000160">
    <property type="entry name" value="GGDEF_dom"/>
</dbReference>
<keyword evidence="8" id="KW-1185">Reference proteome</keyword>
<dbReference type="InterPro" id="IPR029787">
    <property type="entry name" value="Nucleotide_cyclase"/>
</dbReference>
<evidence type="ECO:0000259" key="1">
    <source>
        <dbReference type="PROSITE" id="PS50112"/>
    </source>
</evidence>
<dbReference type="Proteomes" id="UP000315112">
    <property type="component" value="Unassembled WGS sequence"/>
</dbReference>
<dbReference type="SUPFAM" id="SSF141868">
    <property type="entry name" value="EAL domain-like"/>
    <property type="match status" value="1"/>
</dbReference>
<organism evidence="6 7">
    <name type="scientific">Pseudoduganella flava</name>
    <dbReference type="NCBI Taxonomy" id="871742"/>
    <lineage>
        <taxon>Bacteria</taxon>
        <taxon>Pseudomonadati</taxon>
        <taxon>Pseudomonadota</taxon>
        <taxon>Betaproteobacteria</taxon>
        <taxon>Burkholderiales</taxon>
        <taxon>Oxalobacteraceae</taxon>
        <taxon>Telluria group</taxon>
        <taxon>Pseudoduganella</taxon>
    </lineage>
</organism>
<dbReference type="Pfam" id="PF08448">
    <property type="entry name" value="PAS_4"/>
    <property type="match status" value="2"/>
</dbReference>
<dbReference type="SMART" id="SM00267">
    <property type="entry name" value="GGDEF"/>
    <property type="match status" value="1"/>
</dbReference>
<sequence>MNNVARKTNMDAAAVLAAAPYPFLVLSTDLTVVEVNAAYLKTVGKTREEMIGRDVFSVLPADAKDVDNERALRASVERVIQTGKPDTIMALRYCMSRQTPTGPVSDERYWSLVYTPVLDDAGHTQLIIVNPIEVTELYAHEKEAAPADAHRDFGLLTEGNILKRGQLLEESHRRLAEERARLHRIFEQAPGFVYIVQGPDAVYEIVNEAGYQLVGHRELVGRPAREAMPELEAQGYFVLLDQVMATGKPFVGREVHMEVQPVPGGPITEHYIDFVFQPLFAADGSVSGVFVQGNDVTEQKLAKEALAISNERWKLAIEGTGDGVWDWNIQTNEVTYSKRWKEILGYAEDDIANRFDEWEQRLHPDDHDTALAELHASIDGQPYYSEYRLRCKDGSYKWVLGRAEVVGRDPAGKPTRMTGTMSDISQKKEADELIWYHASFDSLTGLPNRRLFRDRLAQEVKKAHRTGTEFALLFIDLDRFKDVNDFLGHDAGDLLLKQAGERLLTCVRESDTVTRPGGDEFTVILTDLHGNAHVENIAEKLIASVAMPFRLKEGVAHISASIGITMYPADGADPEELIRNADQAMYAAKAAGRNQFRYFTRFMQEEAHRRLHLRRELRKALRRGQLYVHFQPVVDLRSHRIAKAEALLRWRHPKLGAVSPAEFIPLAEESGLINAIGDWVFMQAAPWSRRWGAQTGQPFQISVNRSPVQFLSKQNSPDWLTYLDKLGLPGNSISVEITESVLLNATSLVAETLLQYRDAGIQVALDDFGTGYSSMAYLQRFDIDYLKIDQSFVRDIETNAGSRAIAESIIVMAHRLGLKVIAEGIETAGQYAILDAAGCDYGQGYLFSRPVPPDEFEQLLASVPAQGGSGAAGRLHFRA</sequence>